<feature type="zinc finger region" description="C3H1-type" evidence="4">
    <location>
        <begin position="184"/>
        <end position="212"/>
    </location>
</feature>
<keyword evidence="1 4" id="KW-0479">Metal-binding</keyword>
<dbReference type="PANTHER" id="PTHR12930:SF0">
    <property type="entry name" value="RING FINGER PROTEIN 113B"/>
    <property type="match status" value="1"/>
</dbReference>
<evidence type="ECO:0008006" key="10">
    <source>
        <dbReference type="Google" id="ProtNLM"/>
    </source>
</evidence>
<accession>A0A8C5SY67</accession>
<dbReference type="GO" id="GO:0034247">
    <property type="term" value="P:snoRNA splicing"/>
    <property type="evidence" value="ECO:0007669"/>
    <property type="project" value="TreeGrafter"/>
</dbReference>
<feature type="compositionally biased region" description="Basic residues" evidence="5">
    <location>
        <begin position="12"/>
        <end position="26"/>
    </location>
</feature>
<feature type="compositionally biased region" description="Low complexity" evidence="5">
    <location>
        <begin position="30"/>
        <end position="42"/>
    </location>
</feature>
<dbReference type="Proteomes" id="UP000694406">
    <property type="component" value="Unplaced"/>
</dbReference>
<protein>
    <recommendedName>
        <fullName evidence="10">RING finger protein 113A</fullName>
    </recommendedName>
</protein>
<proteinExistence type="predicted"/>
<dbReference type="SUPFAM" id="SSF90229">
    <property type="entry name" value="CCCH zinc finger"/>
    <property type="match status" value="1"/>
</dbReference>
<name>A0A8C5SY67_LATLA</name>
<dbReference type="PROSITE" id="PS50103">
    <property type="entry name" value="ZF_C3H1"/>
    <property type="match status" value="1"/>
</dbReference>
<feature type="region of interest" description="Disordered" evidence="5">
    <location>
        <begin position="1"/>
        <end position="100"/>
    </location>
</feature>
<dbReference type="SMART" id="SM00356">
    <property type="entry name" value="ZnF_C3H1"/>
    <property type="match status" value="1"/>
</dbReference>
<dbReference type="FunFam" id="3.30.40.10:FF:000045">
    <property type="entry name" value="RING finger protein 113A"/>
    <property type="match status" value="1"/>
</dbReference>
<dbReference type="GO" id="GO:0008270">
    <property type="term" value="F:zinc ion binding"/>
    <property type="evidence" value="ECO:0007669"/>
    <property type="project" value="UniProtKB-KW"/>
</dbReference>
<dbReference type="GeneTree" id="ENSGT00390000016292"/>
<evidence type="ECO:0000256" key="2">
    <source>
        <dbReference type="ARBA" id="ARBA00022771"/>
    </source>
</evidence>
<dbReference type="PROSITE" id="PS00518">
    <property type="entry name" value="ZF_RING_1"/>
    <property type="match status" value="1"/>
</dbReference>
<evidence type="ECO:0000313" key="9">
    <source>
        <dbReference type="Proteomes" id="UP000694406"/>
    </source>
</evidence>
<dbReference type="Pfam" id="PF13920">
    <property type="entry name" value="zf-C3HC4_3"/>
    <property type="match status" value="1"/>
</dbReference>
<feature type="domain" description="C3H1-type" evidence="7">
    <location>
        <begin position="184"/>
        <end position="212"/>
    </location>
</feature>
<dbReference type="Gene3D" id="3.30.40.10">
    <property type="entry name" value="Zinc/RING finger domain, C3HC4 (zinc finger)"/>
    <property type="match status" value="1"/>
</dbReference>
<keyword evidence="3 4" id="KW-0862">Zinc</keyword>
<dbReference type="SMART" id="SM00184">
    <property type="entry name" value="RING"/>
    <property type="match status" value="1"/>
</dbReference>
<evidence type="ECO:0000256" key="3">
    <source>
        <dbReference type="ARBA" id="ARBA00022833"/>
    </source>
</evidence>
<dbReference type="GO" id="GO:0005684">
    <property type="term" value="C:U2-type spliceosomal complex"/>
    <property type="evidence" value="ECO:0007669"/>
    <property type="project" value="TreeGrafter"/>
</dbReference>
<keyword evidence="9" id="KW-1185">Reference proteome</keyword>
<dbReference type="Ensembl" id="ENSLLTT00000024481.1">
    <property type="protein sequence ID" value="ENSLLTP00000023621.1"/>
    <property type="gene ID" value="ENSLLTG00000017424.1"/>
</dbReference>
<dbReference type="InterPro" id="IPR039971">
    <property type="entry name" value="CWC24-like"/>
</dbReference>
<dbReference type="InterPro" id="IPR017907">
    <property type="entry name" value="Znf_RING_CS"/>
</dbReference>
<dbReference type="PROSITE" id="PS50089">
    <property type="entry name" value="ZF_RING_2"/>
    <property type="match status" value="1"/>
</dbReference>
<reference evidence="8" key="1">
    <citation type="submission" date="2025-08" db="UniProtKB">
        <authorList>
            <consortium name="Ensembl"/>
        </authorList>
    </citation>
    <scope>IDENTIFICATION</scope>
</reference>
<dbReference type="InterPro" id="IPR001841">
    <property type="entry name" value="Znf_RING"/>
</dbReference>
<dbReference type="AlphaFoldDB" id="A0A8C5SY67"/>
<evidence type="ECO:0000313" key="8">
    <source>
        <dbReference type="Ensembl" id="ENSLLTP00000023621.1"/>
    </source>
</evidence>
<dbReference type="Pfam" id="PF00642">
    <property type="entry name" value="zf-CCCH"/>
    <property type="match status" value="1"/>
</dbReference>
<evidence type="ECO:0000259" key="7">
    <source>
        <dbReference type="PROSITE" id="PS50103"/>
    </source>
</evidence>
<organism evidence="8 9">
    <name type="scientific">Laticauda laticaudata</name>
    <name type="common">Blue-ringed sea krait</name>
    <name type="synonym">Blue-lipped sea krait</name>
    <dbReference type="NCBI Taxonomy" id="8630"/>
    <lineage>
        <taxon>Eukaryota</taxon>
        <taxon>Metazoa</taxon>
        <taxon>Chordata</taxon>
        <taxon>Craniata</taxon>
        <taxon>Vertebrata</taxon>
        <taxon>Euteleostomi</taxon>
        <taxon>Lepidosauria</taxon>
        <taxon>Squamata</taxon>
        <taxon>Bifurcata</taxon>
        <taxon>Unidentata</taxon>
        <taxon>Episquamata</taxon>
        <taxon>Toxicofera</taxon>
        <taxon>Serpentes</taxon>
        <taxon>Colubroidea</taxon>
        <taxon>Elapidae</taxon>
        <taxon>Laticaudinae</taxon>
        <taxon>Laticauda</taxon>
    </lineage>
</organism>
<evidence type="ECO:0000256" key="4">
    <source>
        <dbReference type="PROSITE-ProRule" id="PRU00723"/>
    </source>
</evidence>
<feature type="domain" description="RING-type" evidence="6">
    <location>
        <begin position="250"/>
        <end position="288"/>
    </location>
</feature>
<feature type="compositionally biased region" description="Polar residues" evidence="5">
    <location>
        <begin position="55"/>
        <end position="73"/>
    </location>
</feature>
<reference evidence="8" key="2">
    <citation type="submission" date="2025-09" db="UniProtKB">
        <authorList>
            <consortium name="Ensembl"/>
        </authorList>
    </citation>
    <scope>IDENTIFICATION</scope>
</reference>
<dbReference type="InterPro" id="IPR036855">
    <property type="entry name" value="Znf_CCCH_sf"/>
</dbReference>
<dbReference type="Gene3D" id="4.10.1000.10">
    <property type="entry name" value="Zinc finger, CCCH-type"/>
    <property type="match status" value="1"/>
</dbReference>
<evidence type="ECO:0000259" key="6">
    <source>
        <dbReference type="PROSITE" id="PS50089"/>
    </source>
</evidence>
<evidence type="ECO:0000256" key="5">
    <source>
        <dbReference type="SAM" id="MobiDB-lite"/>
    </source>
</evidence>
<dbReference type="PANTHER" id="PTHR12930">
    <property type="entry name" value="ZINC FINGER PROTEIN 183"/>
    <property type="match status" value="1"/>
</dbReference>
<evidence type="ECO:0000256" key="1">
    <source>
        <dbReference type="ARBA" id="ARBA00022723"/>
    </source>
</evidence>
<dbReference type="InterPro" id="IPR013083">
    <property type="entry name" value="Znf_RING/FYVE/PHD"/>
</dbReference>
<dbReference type="SUPFAM" id="SSF57850">
    <property type="entry name" value="RING/U-box"/>
    <property type="match status" value="1"/>
</dbReference>
<sequence length="322" mass="36849">MAEAQPVCSFLFKKRRSAPGRAQRKRPSSDQDPGSSSDEGSSVVRKERRKEVSNPMIQKTNKSMKTKTSYESSSSDDDNKPEGIGIAYKSTRSAKPVGPEDMGATAVYELDTEKDKDAQAIFERSQQIQKELQGKEDDKIYRGINNYQKYVKPKDTSMGNASSGMVRKGPIRAPEHLRATVRWDYQPDICKDYKETGFCGFGDSCKFLHDRSDYKHGWQIERELDEGRYGLNDDENYEVSSDEDELPFKCFICRSSFKNPVVTKCKHYFCENCALQHYRKTQRCYVCDKQTNGVFNPAKELLTKLEKHKAEESPLEDIGEQE</sequence>
<dbReference type="CDD" id="cd16539">
    <property type="entry name" value="RING-HC_RNF113A_B"/>
    <property type="match status" value="1"/>
</dbReference>
<keyword evidence="2 4" id="KW-0863">Zinc-finger</keyword>
<dbReference type="InterPro" id="IPR000571">
    <property type="entry name" value="Znf_CCCH"/>
</dbReference>